<proteinExistence type="predicted"/>
<accession>A0A2P2QUV7</accession>
<dbReference type="EMBL" id="GGEC01090316">
    <property type="protein sequence ID" value="MBX70800.1"/>
    <property type="molecule type" value="Transcribed_RNA"/>
</dbReference>
<dbReference type="AlphaFoldDB" id="A0A2P2QUV7"/>
<sequence>MECPVGELSRWRLKNNQIKKLRSNIKCNQIVVIHFQQLCFSVKQIPHLRLEFFL</sequence>
<organism evidence="1">
    <name type="scientific">Rhizophora mucronata</name>
    <name type="common">Asiatic mangrove</name>
    <dbReference type="NCBI Taxonomy" id="61149"/>
    <lineage>
        <taxon>Eukaryota</taxon>
        <taxon>Viridiplantae</taxon>
        <taxon>Streptophyta</taxon>
        <taxon>Embryophyta</taxon>
        <taxon>Tracheophyta</taxon>
        <taxon>Spermatophyta</taxon>
        <taxon>Magnoliopsida</taxon>
        <taxon>eudicotyledons</taxon>
        <taxon>Gunneridae</taxon>
        <taxon>Pentapetalae</taxon>
        <taxon>rosids</taxon>
        <taxon>fabids</taxon>
        <taxon>Malpighiales</taxon>
        <taxon>Rhizophoraceae</taxon>
        <taxon>Rhizophora</taxon>
    </lineage>
</organism>
<protein>
    <submittedName>
        <fullName evidence="1">Uncharacterized protein</fullName>
    </submittedName>
</protein>
<name>A0A2P2QUV7_RHIMU</name>
<reference evidence="1" key="1">
    <citation type="submission" date="2018-02" db="EMBL/GenBank/DDBJ databases">
        <title>Rhizophora mucronata_Transcriptome.</title>
        <authorList>
            <person name="Meera S.P."/>
            <person name="Sreeshan A."/>
            <person name="Augustine A."/>
        </authorList>
    </citation>
    <scope>NUCLEOTIDE SEQUENCE</scope>
    <source>
        <tissue evidence="1">Leaf</tissue>
    </source>
</reference>
<evidence type="ECO:0000313" key="1">
    <source>
        <dbReference type="EMBL" id="MBX70800.1"/>
    </source>
</evidence>